<dbReference type="Pfam" id="PF13692">
    <property type="entry name" value="Glyco_trans_1_4"/>
    <property type="match status" value="1"/>
</dbReference>
<name>A0A381TAD3_9ZZZZ</name>
<gene>
    <name evidence="1" type="ORF">METZ01_LOCUS63647</name>
</gene>
<dbReference type="PANTHER" id="PTHR12526">
    <property type="entry name" value="GLYCOSYLTRANSFERASE"/>
    <property type="match status" value="1"/>
</dbReference>
<reference evidence="1" key="1">
    <citation type="submission" date="2018-05" db="EMBL/GenBank/DDBJ databases">
        <authorList>
            <person name="Lanie J.A."/>
            <person name="Ng W.-L."/>
            <person name="Kazmierczak K.M."/>
            <person name="Andrzejewski T.M."/>
            <person name="Davidsen T.M."/>
            <person name="Wayne K.J."/>
            <person name="Tettelin H."/>
            <person name="Glass J.I."/>
            <person name="Rusch D."/>
            <person name="Podicherti R."/>
            <person name="Tsui H.-C.T."/>
            <person name="Winkler M.E."/>
        </authorList>
    </citation>
    <scope>NUCLEOTIDE SEQUENCE</scope>
</reference>
<dbReference type="SUPFAM" id="SSF53756">
    <property type="entry name" value="UDP-Glycosyltransferase/glycogen phosphorylase"/>
    <property type="match status" value="1"/>
</dbReference>
<sequence length="363" mass="41448">VFESLTLIEDLRDLVSAQFARGRCRVGWVTQDPQVPSWRLFSRLSFGHRYKAAYLSRWINRYDDRFQCELYDPKRRYDIVIFPKTMGAVFEEEAHRIQTYGGKVIFTNNVNYYEVWGDYFVPFTKPSPDLQRDAIAMTSMADWVIADSTYVAKRAKRHNPRVTWIPDNVNLGIFNRVRNHSARERLILVWSGIPRKARHLLHTCSALASIPNIELWLVSGDVGDPALAPDVLVELTAAAKCRIIPFTEHRLAHILPRCDIMISPKRLCNAYEMGHTENKIAFGMAAGLPVVASPQQSYVEALAHGGGFIADTSEEWASALERLCRDWELRAEMGRQGRDTVVEKYSTAPVAKQYLEVFEQVLG</sequence>
<dbReference type="AlphaFoldDB" id="A0A381TAD3"/>
<dbReference type="Gene3D" id="3.40.50.2000">
    <property type="entry name" value="Glycogen Phosphorylase B"/>
    <property type="match status" value="2"/>
</dbReference>
<evidence type="ECO:0008006" key="2">
    <source>
        <dbReference type="Google" id="ProtNLM"/>
    </source>
</evidence>
<dbReference type="CDD" id="cd03801">
    <property type="entry name" value="GT4_PimA-like"/>
    <property type="match status" value="1"/>
</dbReference>
<protein>
    <recommendedName>
        <fullName evidence="2">Glycosyl transferase family 1 domain-containing protein</fullName>
    </recommendedName>
</protein>
<proteinExistence type="predicted"/>
<organism evidence="1">
    <name type="scientific">marine metagenome</name>
    <dbReference type="NCBI Taxonomy" id="408172"/>
    <lineage>
        <taxon>unclassified sequences</taxon>
        <taxon>metagenomes</taxon>
        <taxon>ecological metagenomes</taxon>
    </lineage>
</organism>
<evidence type="ECO:0000313" key="1">
    <source>
        <dbReference type="EMBL" id="SVA10793.1"/>
    </source>
</evidence>
<feature type="non-terminal residue" evidence="1">
    <location>
        <position position="1"/>
    </location>
</feature>
<accession>A0A381TAD3</accession>
<dbReference type="EMBL" id="UINC01003976">
    <property type="protein sequence ID" value="SVA10793.1"/>
    <property type="molecule type" value="Genomic_DNA"/>
</dbReference>